<accession>A0ABU7KGV7</accession>
<feature type="domain" description="Histidine kinase/HSP90-like ATPase" evidence="2">
    <location>
        <begin position="24"/>
        <end position="151"/>
    </location>
</feature>
<dbReference type="CDD" id="cd16936">
    <property type="entry name" value="HATPase_RsbW-like"/>
    <property type="match status" value="1"/>
</dbReference>
<keyword evidence="3" id="KW-0067">ATP-binding</keyword>
<evidence type="ECO:0000256" key="1">
    <source>
        <dbReference type="ARBA" id="ARBA00022527"/>
    </source>
</evidence>
<dbReference type="RefSeq" id="WP_330095202.1">
    <property type="nucleotide sequence ID" value="NZ_JAUZMY010000050.1"/>
</dbReference>
<dbReference type="Gene3D" id="3.30.565.10">
    <property type="entry name" value="Histidine kinase-like ATPase, C-terminal domain"/>
    <property type="match status" value="1"/>
</dbReference>
<evidence type="ECO:0000313" key="4">
    <source>
        <dbReference type="Proteomes" id="UP001356095"/>
    </source>
</evidence>
<name>A0ABU7KGV7_9ACTN</name>
<dbReference type="GO" id="GO:0005524">
    <property type="term" value="F:ATP binding"/>
    <property type="evidence" value="ECO:0007669"/>
    <property type="project" value="UniProtKB-KW"/>
</dbReference>
<protein>
    <submittedName>
        <fullName evidence="3">ATP-binding protein</fullName>
    </submittedName>
</protein>
<evidence type="ECO:0000313" key="3">
    <source>
        <dbReference type="EMBL" id="MEE2041443.1"/>
    </source>
</evidence>
<dbReference type="Pfam" id="PF13581">
    <property type="entry name" value="HATPase_c_2"/>
    <property type="match status" value="1"/>
</dbReference>
<keyword evidence="1" id="KW-0418">Kinase</keyword>
<dbReference type="Proteomes" id="UP001356095">
    <property type="component" value="Unassembled WGS sequence"/>
</dbReference>
<keyword evidence="4" id="KW-1185">Reference proteome</keyword>
<sequence length="205" mass="21898">MSGDSTPVDTGDRPQKVERSVVLPYAPASVAGARQRLCGDLHAMKLCEDRVDDAALVLSELVSNALRHASPLPTPGNPENSVGVSWRVEVDRGSRQGGWVEISVRDGGSSTMPRVARPSVSGLGGRGLSIVQTLSGRWGTEMDATTTTVWAVLEISADDVHRAECGADEDHARSAVEELVERSAVGVVQLRLHLRDDERARSALL</sequence>
<keyword evidence="1" id="KW-0808">Transferase</keyword>
<dbReference type="EMBL" id="JAUZMY010000050">
    <property type="protein sequence ID" value="MEE2041443.1"/>
    <property type="molecule type" value="Genomic_DNA"/>
</dbReference>
<keyword evidence="1" id="KW-0723">Serine/threonine-protein kinase</keyword>
<dbReference type="InterPro" id="IPR036890">
    <property type="entry name" value="HATPase_C_sf"/>
</dbReference>
<dbReference type="PANTHER" id="PTHR35526">
    <property type="entry name" value="ANTI-SIGMA-F FACTOR RSBW-RELATED"/>
    <property type="match status" value="1"/>
</dbReference>
<evidence type="ECO:0000259" key="2">
    <source>
        <dbReference type="Pfam" id="PF13581"/>
    </source>
</evidence>
<keyword evidence="3" id="KW-0547">Nucleotide-binding</keyword>
<dbReference type="InterPro" id="IPR050267">
    <property type="entry name" value="Anti-sigma-factor_SerPK"/>
</dbReference>
<gene>
    <name evidence="3" type="ORF">Q8791_29885</name>
</gene>
<dbReference type="InterPro" id="IPR003594">
    <property type="entry name" value="HATPase_dom"/>
</dbReference>
<dbReference type="PANTHER" id="PTHR35526:SF3">
    <property type="entry name" value="ANTI-SIGMA-F FACTOR RSBW"/>
    <property type="match status" value="1"/>
</dbReference>
<comment type="caution">
    <text evidence="3">The sequence shown here is derived from an EMBL/GenBank/DDBJ whole genome shotgun (WGS) entry which is preliminary data.</text>
</comment>
<dbReference type="SUPFAM" id="SSF55874">
    <property type="entry name" value="ATPase domain of HSP90 chaperone/DNA topoisomerase II/histidine kinase"/>
    <property type="match status" value="1"/>
</dbReference>
<proteinExistence type="predicted"/>
<organism evidence="3 4">
    <name type="scientific">Nocardiopsis codii</name>
    <dbReference type="NCBI Taxonomy" id="3065942"/>
    <lineage>
        <taxon>Bacteria</taxon>
        <taxon>Bacillati</taxon>
        <taxon>Actinomycetota</taxon>
        <taxon>Actinomycetes</taxon>
        <taxon>Streptosporangiales</taxon>
        <taxon>Nocardiopsidaceae</taxon>
        <taxon>Nocardiopsis</taxon>
    </lineage>
</organism>
<reference evidence="3 4" key="1">
    <citation type="submission" date="2023-08" db="EMBL/GenBank/DDBJ databases">
        <authorList>
            <person name="Girao M."/>
            <person name="Carvalho M.F."/>
        </authorList>
    </citation>
    <scope>NUCLEOTIDE SEQUENCE [LARGE SCALE GENOMIC DNA]</scope>
    <source>
        <strain evidence="3 4">CT-R113</strain>
    </source>
</reference>